<keyword evidence="4 7" id="KW-0812">Transmembrane</keyword>
<sequence>MGRRLAALLGLLLVLSFAIFSLMYLAPGSPEQVLLGTRPASPELLASLRHQFHLDVPFLERYWLWLSDAVRFDLGSSARSGRAVTSMIGDRIGVTAFLAGYAFVVAVGAGVPLGVLAAVRRRTGVDRGVVGLTVVGVSAPAFVTGVVLLYLFAVTLGWFPSYGPGSGVADRFWHLTLPALALALTALALVTKITRTAMVGVLEQDYVGFALARGVPLRRVLVRHALRNALVPIMTAAGAVVTILLTGTILVESTFSLPGLGGLLVDAVNDKDVPLLQGVVLLLAIVIVLVNLAIDILYTRVDPRIAYGRSAA</sequence>
<dbReference type="PANTHER" id="PTHR43163">
    <property type="entry name" value="DIPEPTIDE TRANSPORT SYSTEM PERMEASE PROTEIN DPPB-RELATED"/>
    <property type="match status" value="1"/>
</dbReference>
<evidence type="ECO:0000256" key="1">
    <source>
        <dbReference type="ARBA" id="ARBA00004651"/>
    </source>
</evidence>
<feature type="transmembrane region" description="Helical" evidence="7">
    <location>
        <begin position="172"/>
        <end position="190"/>
    </location>
</feature>
<keyword evidence="6 7" id="KW-0472">Membrane</keyword>
<dbReference type="EMBL" id="AGUD01000028">
    <property type="protein sequence ID" value="EHN12402.1"/>
    <property type="molecule type" value="Genomic_DNA"/>
</dbReference>
<evidence type="ECO:0000259" key="8">
    <source>
        <dbReference type="PROSITE" id="PS50928"/>
    </source>
</evidence>
<evidence type="ECO:0000256" key="7">
    <source>
        <dbReference type="RuleBase" id="RU363032"/>
    </source>
</evidence>
<keyword evidence="3" id="KW-1003">Cell membrane</keyword>
<comment type="subcellular location">
    <subcellularLocation>
        <location evidence="1 7">Cell membrane</location>
        <topology evidence="1 7">Multi-pass membrane protein</topology>
    </subcellularLocation>
</comment>
<comment type="caution">
    <text evidence="9">The sequence shown here is derived from an EMBL/GenBank/DDBJ whole genome shotgun (WGS) entry which is preliminary data.</text>
</comment>
<evidence type="ECO:0000313" key="10">
    <source>
        <dbReference type="Proteomes" id="UP000005143"/>
    </source>
</evidence>
<keyword evidence="5 7" id="KW-1133">Transmembrane helix</keyword>
<accession>H0E1Q9</accession>
<keyword evidence="2 7" id="KW-0813">Transport</keyword>
<dbReference type="InterPro" id="IPR035906">
    <property type="entry name" value="MetI-like_sf"/>
</dbReference>
<dbReference type="InterPro" id="IPR000515">
    <property type="entry name" value="MetI-like"/>
</dbReference>
<feature type="domain" description="ABC transmembrane type-1" evidence="8">
    <location>
        <begin position="92"/>
        <end position="298"/>
    </location>
</feature>
<evidence type="ECO:0000313" key="9">
    <source>
        <dbReference type="EMBL" id="EHN12402.1"/>
    </source>
</evidence>
<dbReference type="Pfam" id="PF19300">
    <property type="entry name" value="BPD_transp_1_N"/>
    <property type="match status" value="1"/>
</dbReference>
<dbReference type="SUPFAM" id="SSF161098">
    <property type="entry name" value="MetI-like"/>
    <property type="match status" value="1"/>
</dbReference>
<dbReference type="CDD" id="cd06261">
    <property type="entry name" value="TM_PBP2"/>
    <property type="match status" value="1"/>
</dbReference>
<dbReference type="Proteomes" id="UP000005143">
    <property type="component" value="Unassembled WGS sequence"/>
</dbReference>
<feature type="transmembrane region" description="Helical" evidence="7">
    <location>
        <begin position="92"/>
        <end position="117"/>
    </location>
</feature>
<proteinExistence type="inferred from homology"/>
<keyword evidence="10" id="KW-1185">Reference proteome</keyword>
<feature type="transmembrane region" description="Helical" evidence="7">
    <location>
        <begin position="129"/>
        <end position="152"/>
    </location>
</feature>
<dbReference type="PROSITE" id="PS50928">
    <property type="entry name" value="ABC_TM1"/>
    <property type="match status" value="1"/>
</dbReference>
<dbReference type="PANTHER" id="PTHR43163:SF6">
    <property type="entry name" value="DIPEPTIDE TRANSPORT SYSTEM PERMEASE PROTEIN DPPB-RELATED"/>
    <property type="match status" value="1"/>
</dbReference>
<evidence type="ECO:0000256" key="2">
    <source>
        <dbReference type="ARBA" id="ARBA00022448"/>
    </source>
</evidence>
<evidence type="ECO:0000256" key="5">
    <source>
        <dbReference type="ARBA" id="ARBA00022989"/>
    </source>
</evidence>
<dbReference type="Gene3D" id="1.10.3720.10">
    <property type="entry name" value="MetI-like"/>
    <property type="match status" value="1"/>
</dbReference>
<dbReference type="Pfam" id="PF00528">
    <property type="entry name" value="BPD_transp_1"/>
    <property type="match status" value="1"/>
</dbReference>
<evidence type="ECO:0000256" key="4">
    <source>
        <dbReference type="ARBA" id="ARBA00022692"/>
    </source>
</evidence>
<protein>
    <submittedName>
        <fullName evidence="9">Dipeptide transport system permease protein DppB (TC 3.A.1.5.2)</fullName>
    </submittedName>
</protein>
<dbReference type="GO" id="GO:0071916">
    <property type="term" value="F:dipeptide transmembrane transporter activity"/>
    <property type="evidence" value="ECO:0007669"/>
    <property type="project" value="TreeGrafter"/>
</dbReference>
<evidence type="ECO:0000256" key="3">
    <source>
        <dbReference type="ARBA" id="ARBA00022475"/>
    </source>
</evidence>
<comment type="similarity">
    <text evidence="7">Belongs to the binding-protein-dependent transport system permease family.</text>
</comment>
<evidence type="ECO:0000256" key="6">
    <source>
        <dbReference type="ARBA" id="ARBA00023136"/>
    </source>
</evidence>
<feature type="transmembrane region" description="Helical" evidence="7">
    <location>
        <begin position="229"/>
        <end position="255"/>
    </location>
</feature>
<dbReference type="AlphaFoldDB" id="H0E1Q9"/>
<dbReference type="PATRIC" id="fig|1097667.3.peg.718"/>
<organism evidence="9 10">
    <name type="scientific">Patulibacter medicamentivorans</name>
    <dbReference type="NCBI Taxonomy" id="1097667"/>
    <lineage>
        <taxon>Bacteria</taxon>
        <taxon>Bacillati</taxon>
        <taxon>Actinomycetota</taxon>
        <taxon>Thermoleophilia</taxon>
        <taxon>Solirubrobacterales</taxon>
        <taxon>Patulibacteraceae</taxon>
        <taxon>Patulibacter</taxon>
    </lineage>
</organism>
<dbReference type="GO" id="GO:0005886">
    <property type="term" value="C:plasma membrane"/>
    <property type="evidence" value="ECO:0007669"/>
    <property type="project" value="UniProtKB-SubCell"/>
</dbReference>
<gene>
    <name evidence="9" type="ORF">PAI11_07210</name>
</gene>
<dbReference type="InterPro" id="IPR045621">
    <property type="entry name" value="BPD_transp_1_N"/>
</dbReference>
<reference evidence="9 10" key="1">
    <citation type="journal article" date="2013" name="Biodegradation">
        <title>Quantitative proteomic analysis of ibuprofen-degrading Patulibacter sp. strain I11.</title>
        <authorList>
            <person name="Almeida B."/>
            <person name="Kjeldal H."/>
            <person name="Lolas I."/>
            <person name="Knudsen A.D."/>
            <person name="Carvalho G."/>
            <person name="Nielsen K.L."/>
            <person name="Barreto Crespo M.T."/>
            <person name="Stensballe A."/>
            <person name="Nielsen J.L."/>
        </authorList>
    </citation>
    <scope>NUCLEOTIDE SEQUENCE [LARGE SCALE GENOMIC DNA]</scope>
    <source>
        <strain evidence="9 10">I11</strain>
    </source>
</reference>
<feature type="transmembrane region" description="Helical" evidence="7">
    <location>
        <begin position="275"/>
        <end position="298"/>
    </location>
</feature>
<name>H0E1Q9_9ACTN</name>